<keyword evidence="1" id="KW-0805">Transcription regulation</keyword>
<dbReference type="Pfam" id="PF12833">
    <property type="entry name" value="HTH_18"/>
    <property type="match status" value="1"/>
</dbReference>
<feature type="transmembrane region" description="Helical" evidence="4">
    <location>
        <begin position="294"/>
        <end position="315"/>
    </location>
</feature>
<comment type="caution">
    <text evidence="6">The sequence shown here is derived from an EMBL/GenBank/DDBJ whole genome shotgun (WGS) entry which is preliminary data.</text>
</comment>
<dbReference type="RefSeq" id="WP_258211761.1">
    <property type="nucleotide sequence ID" value="NZ_JANQBD010000002.1"/>
</dbReference>
<evidence type="ECO:0000313" key="7">
    <source>
        <dbReference type="Proteomes" id="UP001300012"/>
    </source>
</evidence>
<evidence type="ECO:0000256" key="3">
    <source>
        <dbReference type="ARBA" id="ARBA00023163"/>
    </source>
</evidence>
<dbReference type="PANTHER" id="PTHR43280:SF2">
    <property type="entry name" value="HTH-TYPE TRANSCRIPTIONAL REGULATOR EXSA"/>
    <property type="match status" value="1"/>
</dbReference>
<reference evidence="6 7" key="1">
    <citation type="submission" date="2022-08" db="EMBL/GenBank/DDBJ databases">
        <title>Paenibacillus endoradicis sp. nov., Paenibacillus radicibacter sp. nov and Paenibacillus pararadicis sp. nov., three cold-adapted plant growth-promoting bacteria isolated from root of Larix gmelinii in Great Khingan.</title>
        <authorList>
            <person name="Xue H."/>
        </authorList>
    </citation>
    <scope>NUCLEOTIDE SEQUENCE [LARGE SCALE GENOMIC DNA]</scope>
    <source>
        <strain evidence="6 7">N5-1-1-5</strain>
    </source>
</reference>
<keyword evidence="4" id="KW-0812">Transmembrane</keyword>
<dbReference type="PROSITE" id="PS01124">
    <property type="entry name" value="HTH_ARAC_FAMILY_2"/>
    <property type="match status" value="1"/>
</dbReference>
<evidence type="ECO:0000256" key="2">
    <source>
        <dbReference type="ARBA" id="ARBA00023125"/>
    </source>
</evidence>
<gene>
    <name evidence="6" type="ORF">NV381_02875</name>
</gene>
<sequence length="769" mass="88995">MPKFLLRLIVFGIVLGAIPVLFIGATSYYMASGDIKDNANESNAQILQQTQIRVEQVLKTLELSAIQYMNSTIVINSAIQPLDPYDFTRIRDLSKGLYSLQTFARVTDASLINLYDDWIVNFSLFRSFSTHPYRQQIMEYTKHRNNMFWVYRKYVNLSSESEGDAVSDTNVVNSISLVCKIPAIPSPNTPRELLIIDIAMKEFKELLTQNNRLGEKYILDRDGNDFLSVTKGNYSEINTDIVNKAKEANEEVGFVNEILNGTPVLVNYRVSNYNGWIYVSVVSLEEITTKSRKIGGITLALCVVIFVIVFLFAWLGSRRMYTPIRRLFEYSKEVGASEQPESGSDELWIIEERFRTLSSTGKQLQQQIIGQYDHLKEFFVLKLFSGLISESDFLYRTKIFDFPTEWNKLVVLTIQIDTMQFTKYREHDRELLLFAINNIVCELLPQANRFSPILIDQSQVSLLACEENDHLLLKQQLHDTAQMLKESIQQYLQVKISIGISRPFDQLREAVRAYSECLEALRRRISLGQELIVHFEDIDSTQGNKSAVYSQLKILEDQLVGALKLADQERVHLVFREYMEAVIQKEAYSHEFSPLMLQLISRVYQLIQELGIPIRKVLGEQATIDYFQKLNALDEIMQWFCECLFDPVTSYLTKQAETQYVNIANQMMRLVHELYNQNISLESCAESLNFHPAYLSRVFKKELGINFIDYLAEYRMNVAKHWLQHSTLKISEVAEKVNYTNSTAFIRTFRKVTSMTPGQYRELHTHIKN</sequence>
<keyword evidence="7" id="KW-1185">Reference proteome</keyword>
<evidence type="ECO:0000313" key="6">
    <source>
        <dbReference type="EMBL" id="MCR8630139.1"/>
    </source>
</evidence>
<keyword evidence="2" id="KW-0238">DNA-binding</keyword>
<dbReference type="EMBL" id="JANQBD010000002">
    <property type="protein sequence ID" value="MCR8630139.1"/>
    <property type="molecule type" value="Genomic_DNA"/>
</dbReference>
<feature type="domain" description="HTH araC/xylS-type" evidence="5">
    <location>
        <begin position="665"/>
        <end position="763"/>
    </location>
</feature>
<evidence type="ECO:0000259" key="5">
    <source>
        <dbReference type="PROSITE" id="PS01124"/>
    </source>
</evidence>
<feature type="transmembrane region" description="Helical" evidence="4">
    <location>
        <begin position="6"/>
        <end position="31"/>
    </location>
</feature>
<protein>
    <submittedName>
        <fullName evidence="6">Helix-turn-helix domain-containing protein</fullName>
    </submittedName>
</protein>
<dbReference type="PROSITE" id="PS00041">
    <property type="entry name" value="HTH_ARAC_FAMILY_1"/>
    <property type="match status" value="1"/>
</dbReference>
<name>A0ABT1YAB9_9BACL</name>
<dbReference type="Proteomes" id="UP001300012">
    <property type="component" value="Unassembled WGS sequence"/>
</dbReference>
<keyword evidence="4" id="KW-0472">Membrane</keyword>
<dbReference type="InterPro" id="IPR018060">
    <property type="entry name" value="HTH_AraC"/>
</dbReference>
<proteinExistence type="predicted"/>
<organism evidence="6 7">
    <name type="scientific">Paenibacillus radicis</name>
    <name type="common">ex Xue et al. 2023</name>
    <dbReference type="NCBI Taxonomy" id="2972489"/>
    <lineage>
        <taxon>Bacteria</taxon>
        <taxon>Bacillati</taxon>
        <taxon>Bacillota</taxon>
        <taxon>Bacilli</taxon>
        <taxon>Bacillales</taxon>
        <taxon>Paenibacillaceae</taxon>
        <taxon>Paenibacillus</taxon>
    </lineage>
</organism>
<evidence type="ECO:0000256" key="1">
    <source>
        <dbReference type="ARBA" id="ARBA00023015"/>
    </source>
</evidence>
<dbReference type="Gene3D" id="1.10.10.60">
    <property type="entry name" value="Homeodomain-like"/>
    <property type="match status" value="2"/>
</dbReference>
<dbReference type="PANTHER" id="PTHR43280">
    <property type="entry name" value="ARAC-FAMILY TRANSCRIPTIONAL REGULATOR"/>
    <property type="match status" value="1"/>
</dbReference>
<keyword evidence="4" id="KW-1133">Transmembrane helix</keyword>
<dbReference type="InterPro" id="IPR009057">
    <property type="entry name" value="Homeodomain-like_sf"/>
</dbReference>
<dbReference type="InterPro" id="IPR041522">
    <property type="entry name" value="CdaR_GGDEF"/>
</dbReference>
<dbReference type="InterPro" id="IPR018062">
    <property type="entry name" value="HTH_AraC-typ_CS"/>
</dbReference>
<dbReference type="Pfam" id="PF17853">
    <property type="entry name" value="GGDEF_2"/>
    <property type="match status" value="1"/>
</dbReference>
<keyword evidence="3" id="KW-0804">Transcription</keyword>
<accession>A0ABT1YAB9</accession>
<dbReference type="SMART" id="SM00342">
    <property type="entry name" value="HTH_ARAC"/>
    <property type="match status" value="1"/>
</dbReference>
<evidence type="ECO:0000256" key="4">
    <source>
        <dbReference type="SAM" id="Phobius"/>
    </source>
</evidence>
<dbReference type="SUPFAM" id="SSF46689">
    <property type="entry name" value="Homeodomain-like"/>
    <property type="match status" value="2"/>
</dbReference>